<comment type="similarity">
    <text evidence="1">Belongs to the eukaryotic RPC3/POLR3C RNA polymerase subunit family.</text>
</comment>
<evidence type="ECO:0000313" key="4">
    <source>
        <dbReference type="EnsemblMetazoa" id="CapteP206631"/>
    </source>
</evidence>
<dbReference type="PANTHER" id="PTHR12949:SF0">
    <property type="entry name" value="DNA-DIRECTED RNA POLYMERASE III SUBUNIT RPC3"/>
    <property type="match status" value="1"/>
</dbReference>
<reference evidence="3 5" key="2">
    <citation type="journal article" date="2013" name="Nature">
        <title>Insights into bilaterian evolution from three spiralian genomes.</title>
        <authorList>
            <person name="Simakov O."/>
            <person name="Marletaz F."/>
            <person name="Cho S.J."/>
            <person name="Edsinger-Gonzales E."/>
            <person name="Havlak P."/>
            <person name="Hellsten U."/>
            <person name="Kuo D.H."/>
            <person name="Larsson T."/>
            <person name="Lv J."/>
            <person name="Arendt D."/>
            <person name="Savage R."/>
            <person name="Osoegawa K."/>
            <person name="de Jong P."/>
            <person name="Grimwood J."/>
            <person name="Chapman J.A."/>
            <person name="Shapiro H."/>
            <person name="Aerts A."/>
            <person name="Otillar R.P."/>
            <person name="Terry A.Y."/>
            <person name="Boore J.L."/>
            <person name="Grigoriev I.V."/>
            <person name="Lindberg D.R."/>
            <person name="Seaver E.C."/>
            <person name="Weisblat D.A."/>
            <person name="Putnam N.H."/>
            <person name="Rokhsar D.S."/>
        </authorList>
    </citation>
    <scope>NUCLEOTIDE SEQUENCE</scope>
    <source>
        <strain evidence="3 5">I ESC-2004</strain>
    </source>
</reference>
<dbReference type="STRING" id="283909.R7UYG9"/>
<comment type="subunit">
    <text evidence="1">Component of the RNA polymerase III (Pol III) complex consisting of 17 subunits.</text>
</comment>
<keyword evidence="1" id="KW-0539">Nucleus</keyword>
<accession>R7UYG9</accession>
<dbReference type="EnsemblMetazoa" id="CapteT206631">
    <property type="protein sequence ID" value="CapteP206631"/>
    <property type="gene ID" value="CapteG206631"/>
</dbReference>
<feature type="non-terminal residue" evidence="3">
    <location>
        <position position="1"/>
    </location>
</feature>
<evidence type="ECO:0000313" key="5">
    <source>
        <dbReference type="Proteomes" id="UP000014760"/>
    </source>
</evidence>
<dbReference type="Gene3D" id="6.10.140.1450">
    <property type="match status" value="1"/>
</dbReference>
<dbReference type="Pfam" id="PF20912">
    <property type="entry name" value="RPC3_helical"/>
    <property type="match status" value="1"/>
</dbReference>
<keyword evidence="5" id="KW-1185">Reference proteome</keyword>
<reference evidence="5" key="1">
    <citation type="submission" date="2012-12" db="EMBL/GenBank/DDBJ databases">
        <authorList>
            <person name="Hellsten U."/>
            <person name="Grimwood J."/>
            <person name="Chapman J.A."/>
            <person name="Shapiro H."/>
            <person name="Aerts A."/>
            <person name="Otillar R.P."/>
            <person name="Terry A.Y."/>
            <person name="Boore J.L."/>
            <person name="Simakov O."/>
            <person name="Marletaz F."/>
            <person name="Cho S.-J."/>
            <person name="Edsinger-Gonzales E."/>
            <person name="Havlak P."/>
            <person name="Kuo D.-H."/>
            <person name="Larsson T."/>
            <person name="Lv J."/>
            <person name="Arendt D."/>
            <person name="Savage R."/>
            <person name="Osoegawa K."/>
            <person name="de Jong P."/>
            <person name="Lindberg D.R."/>
            <person name="Seaver E.C."/>
            <person name="Weisblat D.A."/>
            <person name="Putnam N.H."/>
            <person name="Grigoriev I.V."/>
            <person name="Rokhsar D.S."/>
        </authorList>
    </citation>
    <scope>NUCLEOTIDE SEQUENCE</scope>
    <source>
        <strain evidence="5">I ESC-2004</strain>
    </source>
</reference>
<protein>
    <recommendedName>
        <fullName evidence="1">DNA-directed RNA polymerase III subunit RPC3</fullName>
        <shortName evidence="1">RNA polymerase III subunit C3</shortName>
    </recommendedName>
</protein>
<comment type="function">
    <text evidence="1">DNA-dependent RNA polymerase catalyzes the transcription of DNA into RNA using the four ribonucleoside triphosphates as substrates. Specific core component of RNA polymerase III which synthesizes small RNAs, such as 5S rRNA and tRNAs.</text>
</comment>
<feature type="coiled-coil region" evidence="2">
    <location>
        <begin position="53"/>
        <end position="80"/>
    </location>
</feature>
<reference evidence="4" key="3">
    <citation type="submission" date="2015-06" db="UniProtKB">
        <authorList>
            <consortium name="EnsemblMetazoa"/>
        </authorList>
    </citation>
    <scope>IDENTIFICATION</scope>
</reference>
<dbReference type="GO" id="GO:0005666">
    <property type="term" value="C:RNA polymerase III complex"/>
    <property type="evidence" value="ECO:0007669"/>
    <property type="project" value="UniProtKB-UniRule"/>
</dbReference>
<organism evidence="3">
    <name type="scientific">Capitella teleta</name>
    <name type="common">Polychaete worm</name>
    <dbReference type="NCBI Taxonomy" id="283909"/>
    <lineage>
        <taxon>Eukaryota</taxon>
        <taxon>Metazoa</taxon>
        <taxon>Spiralia</taxon>
        <taxon>Lophotrochozoa</taxon>
        <taxon>Annelida</taxon>
        <taxon>Polychaeta</taxon>
        <taxon>Sedentaria</taxon>
        <taxon>Scolecida</taxon>
        <taxon>Capitellidae</taxon>
        <taxon>Capitella</taxon>
    </lineage>
</organism>
<dbReference type="OMA" id="ATLICTE"/>
<dbReference type="EMBL" id="KB296776">
    <property type="protein sequence ID" value="ELU11317.1"/>
    <property type="molecule type" value="Genomic_DNA"/>
</dbReference>
<proteinExistence type="inferred from homology"/>
<keyword evidence="2" id="KW-0175">Coiled coil</keyword>
<dbReference type="AlphaFoldDB" id="R7UYG9"/>
<dbReference type="OrthoDB" id="272392at2759"/>
<dbReference type="GO" id="GO:0003697">
    <property type="term" value="F:single-stranded DNA binding"/>
    <property type="evidence" value="ECO:0007669"/>
    <property type="project" value="UniProtKB-UniRule"/>
</dbReference>
<dbReference type="Proteomes" id="UP000014760">
    <property type="component" value="Unassembled WGS sequence"/>
</dbReference>
<dbReference type="PANTHER" id="PTHR12949">
    <property type="entry name" value="RNA POLYMERASE III DNA DIRECTED -RELATED"/>
    <property type="match status" value="1"/>
</dbReference>
<sequence>EVPKTPDHAPSRTFYLFGIQLNQVARMLLQKTTKAMLNVCLRRAHETQQHRRLLEKQQRMEAIIASMENLEEEQKTEIEEMVTPAEKAQLSKIKKMTHKLEQCESQLCDTMFVMEMYIKYTHMK</sequence>
<evidence type="ECO:0000256" key="1">
    <source>
        <dbReference type="RuleBase" id="RU367076"/>
    </source>
</evidence>
<dbReference type="InterPro" id="IPR039748">
    <property type="entry name" value="RPC3"/>
</dbReference>
<dbReference type="HOGENOM" id="CLU_2009590_0_0_1"/>
<dbReference type="EMBL" id="AMQN01040559">
    <property type="status" value="NOT_ANNOTATED_CDS"/>
    <property type="molecule type" value="Genomic_DNA"/>
</dbReference>
<comment type="subcellular location">
    <subcellularLocation>
        <location evidence="1">Nucleus</location>
    </subcellularLocation>
</comment>
<evidence type="ECO:0000313" key="3">
    <source>
        <dbReference type="EMBL" id="ELU11317.1"/>
    </source>
</evidence>
<keyword evidence="1" id="KW-0804">Transcription</keyword>
<evidence type="ECO:0000256" key="2">
    <source>
        <dbReference type="SAM" id="Coils"/>
    </source>
</evidence>
<gene>
    <name evidence="3" type="ORF">CAPTEDRAFT_206631</name>
</gene>
<keyword evidence="1" id="KW-0240">DNA-directed RNA polymerase</keyword>
<name>R7UYG9_CAPTE</name>